<name>A0A9D1GKZ7_9FIRM</name>
<sequence>MFREMRRKKQILSRKECDTVLYRGTSGVLALAGDDGYPYALPISYVYDGQRLYFHSAKSGHKLDAIRSNPKVSFCVIDQDQIMAKEYTTYFRSVIVFGTIRILEEDDQKRAAIEKLAIKYAPNDTAQNRQKAIDREWSPLCMLEMTPDHISGKEAIELVREKEQKN</sequence>
<protein>
    <submittedName>
        <fullName evidence="1">Pyridoxamine 5'-phosphate oxidase family protein</fullName>
    </submittedName>
</protein>
<dbReference type="AlphaFoldDB" id="A0A9D1GKZ7"/>
<dbReference type="InterPro" id="IPR024747">
    <property type="entry name" value="Pyridox_Oxase-rel"/>
</dbReference>
<reference evidence="1" key="2">
    <citation type="journal article" date="2021" name="PeerJ">
        <title>Extensive microbial diversity within the chicken gut microbiome revealed by metagenomics and culture.</title>
        <authorList>
            <person name="Gilroy R."/>
            <person name="Ravi A."/>
            <person name="Getino M."/>
            <person name="Pursley I."/>
            <person name="Horton D.L."/>
            <person name="Alikhan N.F."/>
            <person name="Baker D."/>
            <person name="Gharbi K."/>
            <person name="Hall N."/>
            <person name="Watson M."/>
            <person name="Adriaenssens E.M."/>
            <person name="Foster-Nyarko E."/>
            <person name="Jarju S."/>
            <person name="Secka A."/>
            <person name="Antonio M."/>
            <person name="Oren A."/>
            <person name="Chaudhuri R.R."/>
            <person name="La Ragione R."/>
            <person name="Hildebrand F."/>
            <person name="Pallen M.J."/>
        </authorList>
    </citation>
    <scope>NUCLEOTIDE SEQUENCE</scope>
    <source>
        <strain evidence="1">CHK123-3438</strain>
    </source>
</reference>
<evidence type="ECO:0000313" key="2">
    <source>
        <dbReference type="Proteomes" id="UP000886860"/>
    </source>
</evidence>
<dbReference type="PANTHER" id="PTHR34071">
    <property type="entry name" value="5-NITROIMIDAZOLE ANTIBIOTICS RESISTANCE PROTEIN, NIMA-FAMILY-RELATED PROTEIN-RELATED"/>
    <property type="match status" value="1"/>
</dbReference>
<accession>A0A9D1GKZ7</accession>
<dbReference type="PANTHER" id="PTHR34071:SF2">
    <property type="entry name" value="FLAVIN-NUCLEOTIDE-BINDING PROTEIN"/>
    <property type="match status" value="1"/>
</dbReference>
<reference evidence="1" key="1">
    <citation type="submission" date="2020-10" db="EMBL/GenBank/DDBJ databases">
        <authorList>
            <person name="Gilroy R."/>
        </authorList>
    </citation>
    <scope>NUCLEOTIDE SEQUENCE</scope>
    <source>
        <strain evidence="1">CHK123-3438</strain>
    </source>
</reference>
<organism evidence="1 2">
    <name type="scientific">Candidatus Caccovicinus merdipullorum</name>
    <dbReference type="NCBI Taxonomy" id="2840724"/>
    <lineage>
        <taxon>Bacteria</taxon>
        <taxon>Bacillati</taxon>
        <taxon>Bacillota</taxon>
        <taxon>Clostridia</taxon>
        <taxon>Eubacteriales</taxon>
        <taxon>Candidatus Caccovicinus</taxon>
    </lineage>
</organism>
<dbReference type="EMBL" id="DVKS01000223">
    <property type="protein sequence ID" value="HIT43067.1"/>
    <property type="molecule type" value="Genomic_DNA"/>
</dbReference>
<comment type="caution">
    <text evidence="1">The sequence shown here is derived from an EMBL/GenBank/DDBJ whole genome shotgun (WGS) entry which is preliminary data.</text>
</comment>
<proteinExistence type="predicted"/>
<dbReference type="Pfam" id="PF12900">
    <property type="entry name" value="Pyridox_ox_2"/>
    <property type="match status" value="1"/>
</dbReference>
<evidence type="ECO:0000313" key="1">
    <source>
        <dbReference type="EMBL" id="HIT43067.1"/>
    </source>
</evidence>
<dbReference type="InterPro" id="IPR012349">
    <property type="entry name" value="Split_barrel_FMN-bd"/>
</dbReference>
<dbReference type="Gene3D" id="2.30.110.10">
    <property type="entry name" value="Electron Transport, Fmn-binding Protein, Chain A"/>
    <property type="match status" value="1"/>
</dbReference>
<dbReference type="SUPFAM" id="SSF50475">
    <property type="entry name" value="FMN-binding split barrel"/>
    <property type="match status" value="1"/>
</dbReference>
<gene>
    <name evidence="1" type="ORF">IAB60_13405</name>
</gene>
<dbReference type="Proteomes" id="UP000886860">
    <property type="component" value="Unassembled WGS sequence"/>
</dbReference>